<evidence type="ECO:0000256" key="5">
    <source>
        <dbReference type="ARBA" id="ARBA00023002"/>
    </source>
</evidence>
<dbReference type="AlphaFoldDB" id="A7HNU2"/>
<feature type="transmembrane region" description="Helical" evidence="8">
    <location>
        <begin position="363"/>
        <end position="383"/>
    </location>
</feature>
<dbReference type="PANTHER" id="PTHR42682">
    <property type="entry name" value="HYDROGENASE-4 COMPONENT F"/>
    <property type="match status" value="1"/>
</dbReference>
<dbReference type="EMBL" id="CP000771">
    <property type="protein sequence ID" value="ABS61575.1"/>
    <property type="molecule type" value="Genomic_DNA"/>
</dbReference>
<dbReference type="EC" id="1.6.99.5" evidence="10"/>
<evidence type="ECO:0000256" key="6">
    <source>
        <dbReference type="ARBA" id="ARBA00023136"/>
    </source>
</evidence>
<reference evidence="10 11" key="1">
    <citation type="submission" date="2007-07" db="EMBL/GenBank/DDBJ databases">
        <title>Complete sequence of Fervidobacterium nodosum Rt17-B1.</title>
        <authorList>
            <consortium name="US DOE Joint Genome Institute"/>
            <person name="Copeland A."/>
            <person name="Lucas S."/>
            <person name="Lapidus A."/>
            <person name="Barry K."/>
            <person name="Glavina del Rio T."/>
            <person name="Dalin E."/>
            <person name="Tice H."/>
            <person name="Pitluck S."/>
            <person name="Saunders E."/>
            <person name="Brettin T."/>
            <person name="Bruce D."/>
            <person name="Detter J.C."/>
            <person name="Han C."/>
            <person name="Schmutz J."/>
            <person name="Larimer F."/>
            <person name="Land M."/>
            <person name="Hauser L."/>
            <person name="Kyrpides N."/>
            <person name="Mikhailova N."/>
            <person name="Nelson K."/>
            <person name="Gogarten J.P."/>
            <person name="Noll K."/>
            <person name="Richardson P."/>
        </authorList>
    </citation>
    <scope>NUCLEOTIDE SEQUENCE [LARGE SCALE GENOMIC DNA]</scope>
    <source>
        <strain evidence="11">ATCC 35602 / DSM 5306 / Rt17-B1</strain>
    </source>
</reference>
<keyword evidence="6 8" id="KW-0472">Membrane</keyword>
<reference evidence="10 11" key="2">
    <citation type="journal article" date="2009" name="Proc. Natl. Acad. Sci. U.S.A.">
        <title>On the chimeric nature, thermophilic origin, and phylogenetic placement of the Thermotogales.</title>
        <authorList>
            <person name="Zhaxybayeva O."/>
            <person name="Swithers K.S."/>
            <person name="Lapierre P."/>
            <person name="Fournier G.P."/>
            <person name="Bickhart D.M."/>
            <person name="DeBoy R.T."/>
            <person name="Nelson K.E."/>
            <person name="Nesbo C.L."/>
            <person name="Doolittle W.F."/>
            <person name="Gogarten J.P."/>
            <person name="Noll K.M."/>
        </authorList>
    </citation>
    <scope>NUCLEOTIDE SEQUENCE [LARGE SCALE GENOMIC DNA]</scope>
    <source>
        <strain evidence="11">ATCC 35602 / DSM 5306 / Rt17-B1</strain>
    </source>
</reference>
<evidence type="ECO:0000256" key="8">
    <source>
        <dbReference type="SAM" id="Phobius"/>
    </source>
</evidence>
<keyword evidence="3 7" id="KW-0812">Transmembrane</keyword>
<feature type="transmembrane region" description="Helical" evidence="8">
    <location>
        <begin position="323"/>
        <end position="342"/>
    </location>
</feature>
<feature type="transmembrane region" description="Helical" evidence="8">
    <location>
        <begin position="94"/>
        <end position="111"/>
    </location>
</feature>
<feature type="transmembrane region" description="Helical" evidence="8">
    <location>
        <begin position="187"/>
        <end position="207"/>
    </location>
</feature>
<feature type="transmembrane region" description="Helical" evidence="8">
    <location>
        <begin position="117"/>
        <end position="134"/>
    </location>
</feature>
<dbReference type="InterPro" id="IPR003918">
    <property type="entry name" value="NADH_UbQ_OxRdtase"/>
</dbReference>
<evidence type="ECO:0000313" key="10">
    <source>
        <dbReference type="EMBL" id="ABS61575.1"/>
    </source>
</evidence>
<evidence type="ECO:0000256" key="2">
    <source>
        <dbReference type="ARBA" id="ARBA00022475"/>
    </source>
</evidence>
<evidence type="ECO:0000259" key="9">
    <source>
        <dbReference type="Pfam" id="PF00361"/>
    </source>
</evidence>
<feature type="transmembrane region" description="Helical" evidence="8">
    <location>
        <begin position="437"/>
        <end position="458"/>
    </location>
</feature>
<evidence type="ECO:0000256" key="7">
    <source>
        <dbReference type="RuleBase" id="RU000320"/>
    </source>
</evidence>
<dbReference type="InterPro" id="IPR001750">
    <property type="entry name" value="ND/Mrp_TM"/>
</dbReference>
<dbReference type="HOGENOM" id="CLU_007100_9_5_0"/>
<dbReference type="NCBIfam" id="NF006419">
    <property type="entry name" value="PRK08668.1"/>
    <property type="match status" value="1"/>
</dbReference>
<keyword evidence="11" id="KW-1185">Reference proteome</keyword>
<dbReference type="eggNOG" id="COG0651">
    <property type="taxonomic scope" value="Bacteria"/>
</dbReference>
<proteinExistence type="predicted"/>
<gene>
    <name evidence="10" type="ordered locus">Fnod_1741</name>
</gene>
<feature type="domain" description="NADH:quinone oxidoreductase/Mrp antiporter transmembrane" evidence="9">
    <location>
        <begin position="113"/>
        <end position="408"/>
    </location>
</feature>
<keyword evidence="4 8" id="KW-1133">Transmembrane helix</keyword>
<feature type="transmembrane region" description="Helical" evidence="8">
    <location>
        <begin position="264"/>
        <end position="284"/>
    </location>
</feature>
<dbReference type="GO" id="GO:0042773">
    <property type="term" value="P:ATP synthesis coupled electron transport"/>
    <property type="evidence" value="ECO:0007669"/>
    <property type="project" value="InterPro"/>
</dbReference>
<feature type="transmembrane region" description="Helical" evidence="8">
    <location>
        <begin position="585"/>
        <end position="602"/>
    </location>
</feature>
<dbReference type="InterPro" id="IPR052175">
    <property type="entry name" value="ComplexI-like_HydComp"/>
</dbReference>
<dbReference type="PRINTS" id="PR01437">
    <property type="entry name" value="NUOXDRDTASE4"/>
</dbReference>
<evidence type="ECO:0000256" key="1">
    <source>
        <dbReference type="ARBA" id="ARBA00004651"/>
    </source>
</evidence>
<dbReference type="OrthoDB" id="9807568at2"/>
<dbReference type="GO" id="GO:0016491">
    <property type="term" value="F:oxidoreductase activity"/>
    <property type="evidence" value="ECO:0007669"/>
    <property type="project" value="UniProtKB-KW"/>
</dbReference>
<sequence>MQTLILYMAIGSLVSFLLSKINKHIGPVVMFALSIYALISLWNMPTNTVESLFGFENVLQLTAMGKYFAILSLIVFANFSFFNISWISKAKNPHAFNALSVITMLGTIGVFFSSHLIVLYIFWEIAVLGSLFIVPMGKEESRKATIWYVVISAIGTYMFLYGAFLLYSKFGTFNIFEIGNELQNTSLGFRWAVVLLLLSAGIAKSGIFPLHTWLRNVHGNAPDTFSAVLSGQLVKMGSYILALVLTVFPIASMFSEFYHGVNLLSYILIWLGNLSILIGTLMAIKQNDMKMLIAYSTVANGGYILIGLATLDNVGYAGGLFHVINHALAATMIFLSFAAVVYRTGTTKIDELGGLIHRMPITFVTYLVGIISLAGIPPTSGFISKWMIFQSLVSRGMFVTEMFVFIGSIGSFLYVFRPLAGVFLGQLKSAHKEVKEAPIFMTIPMIILVILTVLWGVFPQQVLVWITDIQKEFGMEPFKFEGTKLYTSMGYWDTWTVFVMFAVGFIIAAVIYVLMPKGKKIPLEDQYTSGEFLHNFDLYHYATKFYAFLEREYEGHPSFENLYMSLVNVLKAVGKGIDYFARRTASAYLFWTAVVLALLLWVRW</sequence>
<dbReference type="KEGG" id="fno:Fnod_1741"/>
<feature type="transmembrane region" description="Helical" evidence="8">
    <location>
        <begin position="239"/>
        <end position="258"/>
    </location>
</feature>
<dbReference type="Proteomes" id="UP000002415">
    <property type="component" value="Chromosome"/>
</dbReference>
<dbReference type="GO" id="GO:0008137">
    <property type="term" value="F:NADH dehydrogenase (ubiquinone) activity"/>
    <property type="evidence" value="ECO:0007669"/>
    <property type="project" value="InterPro"/>
</dbReference>
<feature type="transmembrane region" description="Helical" evidence="8">
    <location>
        <begin position="291"/>
        <end position="311"/>
    </location>
</feature>
<feature type="transmembrane region" description="Helical" evidence="8">
    <location>
        <begin position="403"/>
        <end position="425"/>
    </location>
</feature>
<name>A7HNU2_FERNB</name>
<keyword evidence="2" id="KW-1003">Cell membrane</keyword>
<dbReference type="GO" id="GO:0005886">
    <property type="term" value="C:plasma membrane"/>
    <property type="evidence" value="ECO:0007669"/>
    <property type="project" value="UniProtKB-SubCell"/>
</dbReference>
<organism evidence="10 11">
    <name type="scientific">Fervidobacterium nodosum (strain ATCC 35602 / DSM 5306 / Rt17-B1)</name>
    <dbReference type="NCBI Taxonomy" id="381764"/>
    <lineage>
        <taxon>Bacteria</taxon>
        <taxon>Thermotogati</taxon>
        <taxon>Thermotogota</taxon>
        <taxon>Thermotogae</taxon>
        <taxon>Thermotogales</taxon>
        <taxon>Fervidobacteriaceae</taxon>
        <taxon>Fervidobacterium</taxon>
    </lineage>
</organism>
<comment type="subcellular location">
    <subcellularLocation>
        <location evidence="1">Cell membrane</location>
        <topology evidence="1">Multi-pass membrane protein</topology>
    </subcellularLocation>
    <subcellularLocation>
        <location evidence="7">Membrane</location>
        <topology evidence="7">Multi-pass membrane protein</topology>
    </subcellularLocation>
</comment>
<feature type="transmembrane region" description="Helical" evidence="8">
    <location>
        <begin position="64"/>
        <end position="82"/>
    </location>
</feature>
<feature type="transmembrane region" description="Helical" evidence="8">
    <location>
        <begin position="25"/>
        <end position="44"/>
    </location>
</feature>
<evidence type="ECO:0000256" key="4">
    <source>
        <dbReference type="ARBA" id="ARBA00022989"/>
    </source>
</evidence>
<feature type="transmembrane region" description="Helical" evidence="8">
    <location>
        <begin position="146"/>
        <end position="167"/>
    </location>
</feature>
<dbReference type="Pfam" id="PF00361">
    <property type="entry name" value="Proton_antipo_M"/>
    <property type="match status" value="1"/>
</dbReference>
<dbReference type="PANTHER" id="PTHR42682:SF3">
    <property type="entry name" value="FORMATE HYDROGENLYASE SUBUNIT 3-RELATED"/>
    <property type="match status" value="1"/>
</dbReference>
<dbReference type="STRING" id="381764.Fnod_1741"/>
<accession>A7HNU2</accession>
<protein>
    <submittedName>
        <fullName evidence="10">NADH dehydrogenase (Quinone)</fullName>
        <ecNumber evidence="10">1.6.99.5</ecNumber>
    </submittedName>
</protein>
<evidence type="ECO:0000313" key="11">
    <source>
        <dbReference type="Proteomes" id="UP000002415"/>
    </source>
</evidence>
<evidence type="ECO:0000256" key="3">
    <source>
        <dbReference type="ARBA" id="ARBA00022692"/>
    </source>
</evidence>
<keyword evidence="5 10" id="KW-0560">Oxidoreductase</keyword>
<dbReference type="RefSeq" id="WP_011994866.1">
    <property type="nucleotide sequence ID" value="NC_009718.1"/>
</dbReference>
<feature type="transmembrane region" description="Helical" evidence="8">
    <location>
        <begin position="495"/>
        <end position="515"/>
    </location>
</feature>